<dbReference type="InterPro" id="IPR028889">
    <property type="entry name" value="USP"/>
</dbReference>
<dbReference type="InterPro" id="IPR001394">
    <property type="entry name" value="Peptidase_C19_UCH"/>
</dbReference>
<evidence type="ECO:0000313" key="2">
    <source>
        <dbReference type="EMBL" id="KAF7680985.1"/>
    </source>
</evidence>
<evidence type="ECO:0000259" key="1">
    <source>
        <dbReference type="PROSITE" id="PS50235"/>
    </source>
</evidence>
<organism evidence="2 3">
    <name type="scientific">Astathelohania contejeani</name>
    <dbReference type="NCBI Taxonomy" id="164912"/>
    <lineage>
        <taxon>Eukaryota</taxon>
        <taxon>Fungi</taxon>
        <taxon>Fungi incertae sedis</taxon>
        <taxon>Microsporidia</taxon>
        <taxon>Astathelohaniidae</taxon>
        <taxon>Astathelohania</taxon>
    </lineage>
</organism>
<dbReference type="PROSITE" id="PS50235">
    <property type="entry name" value="USP_3"/>
    <property type="match status" value="1"/>
</dbReference>
<feature type="domain" description="USP" evidence="1">
    <location>
        <begin position="26"/>
        <end position="111"/>
    </location>
</feature>
<dbReference type="InterPro" id="IPR038765">
    <property type="entry name" value="Papain-like_cys_pep_sf"/>
</dbReference>
<protein>
    <submittedName>
        <fullName evidence="2">Ubiquitin carboxyl-terminal hydrolase 12</fullName>
    </submittedName>
</protein>
<keyword evidence="2" id="KW-0378">Hydrolase</keyword>
<dbReference type="EMBL" id="SBIQ01000288">
    <property type="protein sequence ID" value="KAF7680985.1"/>
    <property type="molecule type" value="Genomic_DNA"/>
</dbReference>
<comment type="caution">
    <text evidence="2">The sequence shown here is derived from an EMBL/GenBank/DDBJ whole genome shotgun (WGS) entry which is preliminary data.</text>
</comment>
<keyword evidence="3" id="KW-1185">Reference proteome</keyword>
<name>A0ABQ7HW45_9MICR</name>
<dbReference type="GO" id="GO:0016787">
    <property type="term" value="F:hydrolase activity"/>
    <property type="evidence" value="ECO:0007669"/>
    <property type="project" value="UniProtKB-KW"/>
</dbReference>
<reference evidence="2 3" key="1">
    <citation type="submission" date="2019-01" db="EMBL/GenBank/DDBJ databases">
        <title>Genomes sequencing and comparative genomics of infectious freshwater microsporidia, Cucumispora dikerogammari and Thelohania contejeani.</title>
        <authorList>
            <person name="Cormier A."/>
            <person name="Giraud I."/>
            <person name="Wattier R."/>
            <person name="Teixeira M."/>
            <person name="Grandjean F."/>
            <person name="Rigaud T."/>
            <person name="Cordaux R."/>
        </authorList>
    </citation>
    <scope>NUCLEOTIDE SEQUENCE [LARGE SCALE GENOMIC DNA]</scope>
    <source>
        <strain evidence="2">T1</strain>
        <tissue evidence="2">Spores</tissue>
    </source>
</reference>
<accession>A0ABQ7HW45</accession>
<dbReference type="SUPFAM" id="SSF54001">
    <property type="entry name" value="Cysteine proteinases"/>
    <property type="match status" value="1"/>
</dbReference>
<dbReference type="Pfam" id="PF00443">
    <property type="entry name" value="UCH"/>
    <property type="match status" value="1"/>
</dbReference>
<sequence length="111" mass="12472">MCTINAGDLKKQIKQEEVFGNYLLPVGIPNIANTCYANSSLQALLSLKSFLNYFEQSYNGDLFASIKNLIKNVRENISPGKKDMKNYISLIRKPIKDGFNDGNQECASEFI</sequence>
<dbReference type="Gene3D" id="3.90.70.10">
    <property type="entry name" value="Cysteine proteinases"/>
    <property type="match status" value="1"/>
</dbReference>
<gene>
    <name evidence="2" type="primary">usp12</name>
    <name evidence="2" type="ORF">TCON_2400</name>
</gene>
<dbReference type="Proteomes" id="UP001516464">
    <property type="component" value="Unassembled WGS sequence"/>
</dbReference>
<proteinExistence type="predicted"/>
<evidence type="ECO:0000313" key="3">
    <source>
        <dbReference type="Proteomes" id="UP001516464"/>
    </source>
</evidence>
<dbReference type="PROSITE" id="PS00972">
    <property type="entry name" value="USP_1"/>
    <property type="match status" value="1"/>
</dbReference>
<dbReference type="InterPro" id="IPR018200">
    <property type="entry name" value="USP_CS"/>
</dbReference>